<dbReference type="Proteomes" id="UP000335496">
    <property type="component" value="Unassembled WGS sequence"/>
</dbReference>
<sequence>LPQLWNVFCGDMAFIGPRPERQFFIGQIMKEDPRYRYLFQIRLGVKSYATLYNGYTDTLEKMLHRLRYDLFYLEHRSWGFDIKILFMMFMNIVFGKSFKLFSEISRIPC</sequence>
<reference evidence="4 5" key="2">
    <citation type="journal article" date="2019" name="Science, e1252229">
        <title>Invertible promoters mediate bacterial phase variation, antibiotic resistance, and host adaptation in the gut.</title>
        <authorList>
            <person name="Jiang X."/>
            <person name="Hall A.B."/>
            <person name="Arthur T.D."/>
            <person name="Plichta D.R."/>
            <person name="Covington C.T."/>
            <person name="Poyet M."/>
            <person name="Crothers J."/>
            <person name="Moses P.L."/>
            <person name="Tolonen A.C."/>
            <person name="Vlamakis H."/>
            <person name="Alm E.J."/>
            <person name="Xavier R.J."/>
        </authorList>
    </citation>
    <scope>NUCLEOTIDE SEQUENCE [LARGE SCALE GENOMIC DNA]</scope>
    <source>
        <strain evidence="4">Bj_0095</strain>
        <strain evidence="5">bj_0095</strain>
    </source>
</reference>
<comment type="caution">
    <text evidence="4">The sequence shown here is derived from an EMBL/GenBank/DDBJ whole genome shotgun (WGS) entry which is preliminary data.</text>
</comment>
<dbReference type="Pfam" id="PF02397">
    <property type="entry name" value="Bac_transf"/>
    <property type="match status" value="1"/>
</dbReference>
<dbReference type="PANTHER" id="PTHR30576">
    <property type="entry name" value="COLANIC BIOSYNTHESIS UDP-GLUCOSE LIPID CARRIER TRANSFERASE"/>
    <property type="match status" value="1"/>
</dbReference>
<dbReference type="InterPro" id="IPR003362">
    <property type="entry name" value="Bact_transf"/>
</dbReference>
<evidence type="ECO:0000313" key="6">
    <source>
        <dbReference type="Proteomes" id="UP000335496"/>
    </source>
</evidence>
<dbReference type="Proteomes" id="UP000291917">
    <property type="component" value="Unassembled WGS sequence"/>
</dbReference>
<evidence type="ECO:0000313" key="5">
    <source>
        <dbReference type="Proteomes" id="UP000291917"/>
    </source>
</evidence>
<dbReference type="AlphaFoldDB" id="A0A4Q5GHF7"/>
<dbReference type="GO" id="GO:0016780">
    <property type="term" value="F:phosphotransferase activity, for other substituted phosphate groups"/>
    <property type="evidence" value="ECO:0007669"/>
    <property type="project" value="TreeGrafter"/>
</dbReference>
<dbReference type="EMBL" id="VVZX01000045">
    <property type="protein sequence ID" value="KAA5268209.1"/>
    <property type="molecule type" value="Genomic_DNA"/>
</dbReference>
<feature type="non-terminal residue" evidence="4">
    <location>
        <position position="1"/>
    </location>
</feature>
<organism evidence="4 5">
    <name type="scientific">Bacteroides eggerthii</name>
    <dbReference type="NCBI Taxonomy" id="28111"/>
    <lineage>
        <taxon>Bacteria</taxon>
        <taxon>Pseudomonadati</taxon>
        <taxon>Bacteroidota</taxon>
        <taxon>Bacteroidia</taxon>
        <taxon>Bacteroidales</taxon>
        <taxon>Bacteroidaceae</taxon>
        <taxon>Bacteroides</taxon>
    </lineage>
</organism>
<dbReference type="PANTHER" id="PTHR30576:SF0">
    <property type="entry name" value="UNDECAPRENYL-PHOSPHATE N-ACETYLGALACTOSAMINYL 1-PHOSPHATE TRANSFERASE-RELATED"/>
    <property type="match status" value="1"/>
</dbReference>
<dbReference type="RefSeq" id="WP_149931471.1">
    <property type="nucleotide sequence ID" value="NZ_JADNCV010000009.1"/>
</dbReference>
<comment type="similarity">
    <text evidence="1">Belongs to the bacterial sugar transferase family.</text>
</comment>
<keyword evidence="6" id="KW-1185">Reference proteome</keyword>
<evidence type="ECO:0000313" key="4">
    <source>
        <dbReference type="EMBL" id="RYT67657.1"/>
    </source>
</evidence>
<evidence type="ECO:0000313" key="3">
    <source>
        <dbReference type="EMBL" id="KAA5268209.1"/>
    </source>
</evidence>
<gene>
    <name evidence="4" type="ORF">EAJ03_18865</name>
    <name evidence="3" type="ORF">F2Z23_18995</name>
</gene>
<evidence type="ECO:0000259" key="2">
    <source>
        <dbReference type="Pfam" id="PF02397"/>
    </source>
</evidence>
<proteinExistence type="inferred from homology"/>
<protein>
    <submittedName>
        <fullName evidence="3">Sugar transferase</fullName>
    </submittedName>
</protein>
<keyword evidence="3" id="KW-0808">Transferase</keyword>
<accession>A0A4Q5GHF7</accession>
<feature type="domain" description="Bacterial sugar transferase" evidence="2">
    <location>
        <begin position="1"/>
        <end position="92"/>
    </location>
</feature>
<dbReference type="EMBL" id="RCXL01000049">
    <property type="protein sequence ID" value="RYT67657.1"/>
    <property type="molecule type" value="Genomic_DNA"/>
</dbReference>
<reference evidence="3 6" key="1">
    <citation type="journal article" date="2019" name="Nat. Med.">
        <title>A library of human gut bacterial isolates paired with longitudinal multiomics data enables mechanistic microbiome research.</title>
        <authorList>
            <person name="Poyet M."/>
            <person name="Groussin M."/>
            <person name="Gibbons S.M."/>
            <person name="Avila-Pacheco J."/>
            <person name="Jiang X."/>
            <person name="Kearney S.M."/>
            <person name="Perrotta A.R."/>
            <person name="Berdy B."/>
            <person name="Zhao S."/>
            <person name="Lieberman T.D."/>
            <person name="Swanson P.K."/>
            <person name="Smith M."/>
            <person name="Roesemann S."/>
            <person name="Alexander J.E."/>
            <person name="Rich S.A."/>
            <person name="Livny J."/>
            <person name="Vlamakis H."/>
            <person name="Clish C."/>
            <person name="Bullock K."/>
            <person name="Deik A."/>
            <person name="Scott J."/>
            <person name="Pierce K.A."/>
            <person name="Xavier R.J."/>
            <person name="Alm E.J."/>
        </authorList>
    </citation>
    <scope>NUCLEOTIDE SEQUENCE [LARGE SCALE GENOMIC DNA]</scope>
    <source>
        <strain evidence="3 6">BIOML-A1</strain>
    </source>
</reference>
<evidence type="ECO:0000256" key="1">
    <source>
        <dbReference type="ARBA" id="ARBA00006464"/>
    </source>
</evidence>
<name>A0A4Q5GHF7_9BACE</name>